<dbReference type="AlphaFoldDB" id="A0A9P0GC68"/>
<feature type="transmembrane region" description="Helical" evidence="9">
    <location>
        <begin position="309"/>
        <end position="338"/>
    </location>
</feature>
<dbReference type="InterPro" id="IPR027417">
    <property type="entry name" value="P-loop_NTPase"/>
</dbReference>
<dbReference type="SMART" id="SM00382">
    <property type="entry name" value="AAA"/>
    <property type="match status" value="2"/>
</dbReference>
<dbReference type="CDD" id="cd18579">
    <property type="entry name" value="ABC_6TM_ABCC_D1"/>
    <property type="match status" value="1"/>
</dbReference>
<dbReference type="GO" id="GO:0016020">
    <property type="term" value="C:membrane"/>
    <property type="evidence" value="ECO:0007669"/>
    <property type="project" value="UniProtKB-SubCell"/>
</dbReference>
<feature type="domain" description="ABC transmembrane type-1" evidence="11">
    <location>
        <begin position="688"/>
        <end position="979"/>
    </location>
</feature>
<dbReference type="FunFam" id="1.20.1560.10:FF:000006">
    <property type="entry name" value="ATP-binding cassette, sub-family C (CFTR/MRP), member 9"/>
    <property type="match status" value="1"/>
</dbReference>
<name>A0A9P0GC68_9CUCU</name>
<dbReference type="Pfam" id="PF00005">
    <property type="entry name" value="ABC_tran"/>
    <property type="match status" value="2"/>
</dbReference>
<dbReference type="OrthoDB" id="6500128at2759"/>
<keyword evidence="3 9" id="KW-0812">Transmembrane</keyword>
<accession>A0A9P0GC68</accession>
<evidence type="ECO:0000256" key="4">
    <source>
        <dbReference type="ARBA" id="ARBA00022737"/>
    </source>
</evidence>
<dbReference type="CDD" id="cd18580">
    <property type="entry name" value="ABC_6TM_ABCC_D2"/>
    <property type="match status" value="1"/>
</dbReference>
<dbReference type="InterPro" id="IPR003593">
    <property type="entry name" value="AAA+_ATPase"/>
</dbReference>
<feature type="domain" description="ABC transmembrane type-1" evidence="11">
    <location>
        <begin position="91"/>
        <end position="373"/>
    </location>
</feature>
<evidence type="ECO:0000313" key="12">
    <source>
        <dbReference type="EMBL" id="CAH1104510.1"/>
    </source>
</evidence>
<evidence type="ECO:0000256" key="1">
    <source>
        <dbReference type="ARBA" id="ARBA00004141"/>
    </source>
</evidence>
<dbReference type="SUPFAM" id="SSF90123">
    <property type="entry name" value="ABC transporter transmembrane region"/>
    <property type="match status" value="2"/>
</dbReference>
<dbReference type="Gene3D" id="3.40.50.300">
    <property type="entry name" value="P-loop containing nucleotide triphosphate hydrolases"/>
    <property type="match status" value="2"/>
</dbReference>
<feature type="transmembrane region" description="Helical" evidence="9">
    <location>
        <begin position="204"/>
        <end position="225"/>
    </location>
</feature>
<feature type="transmembrane region" description="Helical" evidence="9">
    <location>
        <begin position="674"/>
        <end position="696"/>
    </location>
</feature>
<dbReference type="FunFam" id="3.40.50.300:FF:000973">
    <property type="entry name" value="Multidrug resistance-associated protein 4"/>
    <property type="match status" value="1"/>
</dbReference>
<dbReference type="GO" id="GO:0005524">
    <property type="term" value="F:ATP binding"/>
    <property type="evidence" value="ECO:0007669"/>
    <property type="project" value="UniProtKB-KW"/>
</dbReference>
<evidence type="ECO:0000256" key="7">
    <source>
        <dbReference type="ARBA" id="ARBA00022989"/>
    </source>
</evidence>
<evidence type="ECO:0000256" key="6">
    <source>
        <dbReference type="ARBA" id="ARBA00022840"/>
    </source>
</evidence>
<evidence type="ECO:0000259" key="11">
    <source>
        <dbReference type="PROSITE" id="PS50929"/>
    </source>
</evidence>
<dbReference type="InterPro" id="IPR044726">
    <property type="entry name" value="ABCC_6TM_D2"/>
</dbReference>
<feature type="transmembrane region" description="Helical" evidence="9">
    <location>
        <begin position="89"/>
        <end position="111"/>
    </location>
</feature>
<gene>
    <name evidence="12" type="ORF">PSYICH_LOCUS5361</name>
</gene>
<comment type="subcellular location">
    <subcellularLocation>
        <location evidence="1">Membrane</location>
        <topology evidence="1">Multi-pass membrane protein</topology>
    </subcellularLocation>
</comment>
<feature type="transmembrane region" description="Helical" evidence="9">
    <location>
        <begin position="950"/>
        <end position="971"/>
    </location>
</feature>
<keyword evidence="4" id="KW-0677">Repeat</keyword>
<dbReference type="Proteomes" id="UP001153636">
    <property type="component" value="Chromosome 17"/>
</dbReference>
<dbReference type="PROSITE" id="PS50893">
    <property type="entry name" value="ABC_TRANSPORTER_2"/>
    <property type="match status" value="2"/>
</dbReference>
<evidence type="ECO:0000256" key="3">
    <source>
        <dbReference type="ARBA" id="ARBA00022692"/>
    </source>
</evidence>
<dbReference type="InterPro" id="IPR036640">
    <property type="entry name" value="ABC1_TM_sf"/>
</dbReference>
<dbReference type="GO" id="GO:0016887">
    <property type="term" value="F:ATP hydrolysis activity"/>
    <property type="evidence" value="ECO:0007669"/>
    <property type="project" value="InterPro"/>
</dbReference>
<evidence type="ECO:0000259" key="10">
    <source>
        <dbReference type="PROSITE" id="PS50893"/>
    </source>
</evidence>
<feature type="transmembrane region" description="Helical" evidence="9">
    <location>
        <begin position="922"/>
        <end position="944"/>
    </location>
</feature>
<dbReference type="Pfam" id="PF00664">
    <property type="entry name" value="ABC_membrane"/>
    <property type="match status" value="2"/>
</dbReference>
<dbReference type="InterPro" id="IPR003439">
    <property type="entry name" value="ABC_transporter-like_ATP-bd"/>
</dbReference>
<dbReference type="CDD" id="cd03244">
    <property type="entry name" value="ABCC_MRP_domain2"/>
    <property type="match status" value="1"/>
</dbReference>
<protein>
    <submittedName>
        <fullName evidence="12">Uncharacterized protein</fullName>
    </submittedName>
</protein>
<sequence length="1242" mass="140544">MNVDVSGERIRNPKEYANFLSKITFFYNVGIIWKTYRTGSFKESQLHEVPLKCKAATSGDELEKYLKKDIQETKFSLTRVLFKCYGTKYLILGIIQLLVRSLVITTIPMTLSKVVHYFQPGQTEFSKRDVILSASLLILLNFLNVTYLHNYLLTISELGIKIRTAVCSVIFRKCLKISSATLSDLGIGKIVTLMTKDVNAIETFIFYFNDTWVGIVQVLIVFYLLYGKTGLSALIGMGLFVAIIPVQILIGKITSTLRLESCKKADKRLQKTKEALSAMTTIKMNNWEDHFEENISKSRLKEMKIMLKIVLYKIVILLLSSLTSKIAFCCLLTSYVLLGNAISAELVYYVSMLFLRIRHASNVAIPIGVTVIAEMNVSMKRIEQLLTTKEICMMKNELEEQKKSHLYLIDVSTKINNVKIINNINLKVDCGLIIVSGAIGSGKTTLLKTILGEYELQTGTILKEGIISYASQEPWIFPSTLKQNIIFGEQFDPQRYQQVLDVCALNVDLRHIPEGDSQKIGDKGTNLSKGQKARINLARTVYKKADIYLIDDALSSLDTHVQKHVFQKCIKEFLADKICIFVTQTSQFIREGNKIVILDKGVIIFTQKITDRNKIEFKTFLQKDQIFESDLEVNNNVEDLEKISETSTLLTNTSNKDKIYEESQKSGKVSFKVYLQYCTYGGGVFIVVLFFIFFVGTHFSKSYTDKVLGNWVNVVHENSITNTIDTSTQQKIERSLPLLLNYITFTLSTTVLSIVSTFLLFNFSKKASLGLHKRMIKSVLNSSMKCFNKHLIGNILNRFSKDLNIVDEQIPFALYEFLEIFFGIIGIVILIATVNVIFLVPTVIIFVVLYFLTKLYMPTGRNLQRLDTATRSPVIGYLNSSIEGLTTIRAFRAENVLVKEFDRHQDLNTSASFTSKGCDRTFGYYLDVCCTIFIGVILAFFIIFDKESSVGDVGLAITQAFMLTGAVQYGIRKSTEIENKMTSTERILEYTNIEKEINEPIVDYFGWPTDTTIKLENVSFTYTDDDPYVLKHINLVIGQRAKIGIVGRTGSGKSTLISLLFYIYPYEGTISIGGVDIRNIPLKTLRSNISIISQDPVLFSDTMRTNLDPSNQHTDQEIWSVIQMVRLQNLIVSLDFKITSSSNFSPGQRQLICLARCLLTKNKLIILDEATSDMDLESENLINNILDQCFKECTLVIVAHRLSTILGCDRVVVIEEGKIVETGQVNLLKNDLNSIFYSMLDK</sequence>
<feature type="transmembrane region" description="Helical" evidence="9">
    <location>
        <begin position="739"/>
        <end position="761"/>
    </location>
</feature>
<dbReference type="InterPro" id="IPR044746">
    <property type="entry name" value="ABCC_6TM_D1"/>
</dbReference>
<dbReference type="PROSITE" id="PS50929">
    <property type="entry name" value="ABC_TM1F"/>
    <property type="match status" value="2"/>
</dbReference>
<organism evidence="12 13">
    <name type="scientific">Psylliodes chrysocephalus</name>
    <dbReference type="NCBI Taxonomy" id="3402493"/>
    <lineage>
        <taxon>Eukaryota</taxon>
        <taxon>Metazoa</taxon>
        <taxon>Ecdysozoa</taxon>
        <taxon>Arthropoda</taxon>
        <taxon>Hexapoda</taxon>
        <taxon>Insecta</taxon>
        <taxon>Pterygota</taxon>
        <taxon>Neoptera</taxon>
        <taxon>Endopterygota</taxon>
        <taxon>Coleoptera</taxon>
        <taxon>Polyphaga</taxon>
        <taxon>Cucujiformia</taxon>
        <taxon>Chrysomeloidea</taxon>
        <taxon>Chrysomelidae</taxon>
        <taxon>Galerucinae</taxon>
        <taxon>Alticini</taxon>
        <taxon>Psylliodes</taxon>
    </lineage>
</organism>
<keyword evidence="7 9" id="KW-1133">Transmembrane helix</keyword>
<dbReference type="PANTHER" id="PTHR24223:SF448">
    <property type="entry name" value="FI20146P1-RELATED"/>
    <property type="match status" value="1"/>
</dbReference>
<dbReference type="Gene3D" id="1.20.1560.10">
    <property type="entry name" value="ABC transporter type 1, transmembrane domain"/>
    <property type="match status" value="2"/>
</dbReference>
<feature type="domain" description="ABC transporter" evidence="10">
    <location>
        <begin position="406"/>
        <end position="625"/>
    </location>
</feature>
<dbReference type="InterPro" id="IPR011527">
    <property type="entry name" value="ABC1_TM_dom"/>
</dbReference>
<dbReference type="FunFam" id="1.20.1560.10:FF:000014">
    <property type="entry name" value="Multidrug resistance-associated protein member 4"/>
    <property type="match status" value="1"/>
</dbReference>
<evidence type="ECO:0000313" key="13">
    <source>
        <dbReference type="Proteomes" id="UP001153636"/>
    </source>
</evidence>
<keyword evidence="5" id="KW-0547">Nucleotide-binding</keyword>
<feature type="domain" description="ABC transporter" evidence="10">
    <location>
        <begin position="1013"/>
        <end position="1241"/>
    </location>
</feature>
<keyword evidence="8 9" id="KW-0472">Membrane</keyword>
<dbReference type="SUPFAM" id="SSF52540">
    <property type="entry name" value="P-loop containing nucleoside triphosphate hydrolases"/>
    <property type="match status" value="2"/>
</dbReference>
<dbReference type="EMBL" id="OV651829">
    <property type="protein sequence ID" value="CAH1104510.1"/>
    <property type="molecule type" value="Genomic_DNA"/>
</dbReference>
<dbReference type="InterPro" id="IPR050173">
    <property type="entry name" value="ABC_transporter_C-like"/>
</dbReference>
<keyword evidence="6" id="KW-0067">ATP-binding</keyword>
<evidence type="ECO:0000256" key="8">
    <source>
        <dbReference type="ARBA" id="ARBA00023136"/>
    </source>
</evidence>
<dbReference type="InterPro" id="IPR017871">
    <property type="entry name" value="ABC_transporter-like_CS"/>
</dbReference>
<dbReference type="PROSITE" id="PS00211">
    <property type="entry name" value="ABC_TRANSPORTER_1"/>
    <property type="match status" value="2"/>
</dbReference>
<dbReference type="PANTHER" id="PTHR24223">
    <property type="entry name" value="ATP-BINDING CASSETTE SUB-FAMILY C"/>
    <property type="match status" value="1"/>
</dbReference>
<evidence type="ECO:0000256" key="2">
    <source>
        <dbReference type="ARBA" id="ARBA00022448"/>
    </source>
</evidence>
<evidence type="ECO:0000256" key="5">
    <source>
        <dbReference type="ARBA" id="ARBA00022741"/>
    </source>
</evidence>
<proteinExistence type="predicted"/>
<reference evidence="12" key="1">
    <citation type="submission" date="2022-01" db="EMBL/GenBank/DDBJ databases">
        <authorList>
            <person name="King R."/>
        </authorList>
    </citation>
    <scope>NUCLEOTIDE SEQUENCE</scope>
</reference>
<feature type="transmembrane region" description="Helical" evidence="9">
    <location>
        <begin position="820"/>
        <end position="852"/>
    </location>
</feature>
<keyword evidence="13" id="KW-1185">Reference proteome</keyword>
<feature type="transmembrane region" description="Helical" evidence="9">
    <location>
        <begin position="231"/>
        <end position="250"/>
    </location>
</feature>
<keyword evidence="2" id="KW-0813">Transport</keyword>
<dbReference type="GO" id="GO:0140359">
    <property type="term" value="F:ABC-type transporter activity"/>
    <property type="evidence" value="ECO:0007669"/>
    <property type="project" value="InterPro"/>
</dbReference>
<feature type="transmembrane region" description="Helical" evidence="9">
    <location>
        <begin position="131"/>
        <end position="153"/>
    </location>
</feature>
<evidence type="ECO:0000256" key="9">
    <source>
        <dbReference type="SAM" id="Phobius"/>
    </source>
</evidence>
<dbReference type="FunFam" id="3.40.50.300:FF:000163">
    <property type="entry name" value="Multidrug resistance-associated protein member 4"/>
    <property type="match status" value="1"/>
</dbReference>